<comment type="caution">
    <text evidence="1">The sequence shown here is derived from an EMBL/GenBank/DDBJ whole genome shotgun (WGS) entry which is preliminary data.</text>
</comment>
<keyword evidence="2" id="KW-1185">Reference proteome</keyword>
<dbReference type="EMBL" id="JABFAC010000010">
    <property type="protein sequence ID" value="MBA0626501.1"/>
    <property type="molecule type" value="Genomic_DNA"/>
</dbReference>
<evidence type="ECO:0000313" key="1">
    <source>
        <dbReference type="EMBL" id="MBA0626501.1"/>
    </source>
</evidence>
<dbReference type="Proteomes" id="UP000593561">
    <property type="component" value="Unassembled WGS sequence"/>
</dbReference>
<evidence type="ECO:0000313" key="2">
    <source>
        <dbReference type="Proteomes" id="UP000593561"/>
    </source>
</evidence>
<reference evidence="1 2" key="1">
    <citation type="journal article" date="2019" name="Genome Biol. Evol.">
        <title>Insights into the evolution of the New World diploid cottons (Gossypium, subgenus Houzingenia) based on genome sequencing.</title>
        <authorList>
            <person name="Grover C.E."/>
            <person name="Arick M.A. 2nd"/>
            <person name="Thrash A."/>
            <person name="Conover J.L."/>
            <person name="Sanders W.S."/>
            <person name="Peterson D.G."/>
            <person name="Frelichowski J.E."/>
            <person name="Scheffler J.A."/>
            <person name="Scheffler B.E."/>
            <person name="Wendel J.F."/>
        </authorList>
    </citation>
    <scope>NUCLEOTIDE SEQUENCE [LARGE SCALE GENOMIC DNA]</scope>
    <source>
        <strain evidence="1">27</strain>
        <tissue evidence="1">Leaf</tissue>
    </source>
</reference>
<proteinExistence type="predicted"/>
<name>A0A7J8SK90_GOSDV</name>
<dbReference type="AlphaFoldDB" id="A0A7J8SK90"/>
<gene>
    <name evidence="1" type="ORF">Godav_004158</name>
</gene>
<accession>A0A7J8SK90</accession>
<protein>
    <submittedName>
        <fullName evidence="1">Uncharacterized protein</fullName>
    </submittedName>
</protein>
<sequence>MGLLVDKVKARLKDKMVPAFPGLTLGMLWERPAVIDICDCSGLPYTG</sequence>
<organism evidence="1 2">
    <name type="scientific">Gossypium davidsonii</name>
    <name type="common">Davidson's cotton</name>
    <name type="synonym">Gossypium klotzschianum subsp. davidsonii</name>
    <dbReference type="NCBI Taxonomy" id="34287"/>
    <lineage>
        <taxon>Eukaryota</taxon>
        <taxon>Viridiplantae</taxon>
        <taxon>Streptophyta</taxon>
        <taxon>Embryophyta</taxon>
        <taxon>Tracheophyta</taxon>
        <taxon>Spermatophyta</taxon>
        <taxon>Magnoliopsida</taxon>
        <taxon>eudicotyledons</taxon>
        <taxon>Gunneridae</taxon>
        <taxon>Pentapetalae</taxon>
        <taxon>rosids</taxon>
        <taxon>malvids</taxon>
        <taxon>Malvales</taxon>
        <taxon>Malvaceae</taxon>
        <taxon>Malvoideae</taxon>
        <taxon>Gossypium</taxon>
    </lineage>
</organism>